<reference evidence="2 3" key="1">
    <citation type="submission" date="2019-08" db="EMBL/GenBank/DDBJ databases">
        <title>Complete genome sequence of Candidatus Uab amorphum.</title>
        <authorList>
            <person name="Shiratori T."/>
            <person name="Suzuki S."/>
            <person name="Kakizawa Y."/>
            <person name="Ishida K."/>
        </authorList>
    </citation>
    <scope>NUCLEOTIDE SEQUENCE [LARGE SCALE GENOMIC DNA]</scope>
    <source>
        <strain evidence="2 3">SRT547</strain>
    </source>
</reference>
<sequence>MRRITALLFVSLLFLGCQQTNEITKKVVGQPYWCLVEATKDGKQIPLKFKTGFSLYNTNNISGTFPVNGFRGEMYIAQDGAVKFGEVMWTSMAGSPEHMKEESALQQVLFEITKAEVKEQQLVMSNDSVTLKYAACDFGYMDNLRKNTWQLVGIEKQEPSDVVVAHSDPNTQYKNLQKKEDIKITLKCLLGNEYNSSTASIVYSISGKIGEKEYTAKLNVSKTTGRMSVSDVKGGEENEFTTYLKDLSNFSFMHDNLHIDTKNNVLLVFKKS</sequence>
<dbReference type="RefSeq" id="WP_151969039.1">
    <property type="nucleotide sequence ID" value="NZ_AP019860.1"/>
</dbReference>
<dbReference type="InterPro" id="IPR005184">
    <property type="entry name" value="DUF306_Meta_HslJ"/>
</dbReference>
<proteinExistence type="predicted"/>
<dbReference type="PROSITE" id="PS51257">
    <property type="entry name" value="PROKAR_LIPOPROTEIN"/>
    <property type="match status" value="1"/>
</dbReference>
<dbReference type="EMBL" id="AP019860">
    <property type="protein sequence ID" value="BBM84911.1"/>
    <property type="molecule type" value="Genomic_DNA"/>
</dbReference>
<protein>
    <recommendedName>
        <fullName evidence="1">DUF306 domain-containing protein</fullName>
    </recommendedName>
</protein>
<dbReference type="KEGG" id="uam:UABAM_03272"/>
<dbReference type="Pfam" id="PF03724">
    <property type="entry name" value="META"/>
    <property type="match status" value="1"/>
</dbReference>
<feature type="domain" description="DUF306" evidence="1">
    <location>
        <begin position="33"/>
        <end position="128"/>
    </location>
</feature>
<dbReference type="Proteomes" id="UP000326354">
    <property type="component" value="Chromosome"/>
</dbReference>
<dbReference type="InterPro" id="IPR038670">
    <property type="entry name" value="HslJ-like_sf"/>
</dbReference>
<evidence type="ECO:0000313" key="3">
    <source>
        <dbReference type="Proteomes" id="UP000326354"/>
    </source>
</evidence>
<gene>
    <name evidence="2" type="ORF">UABAM_03272</name>
</gene>
<evidence type="ECO:0000313" key="2">
    <source>
        <dbReference type="EMBL" id="BBM84911.1"/>
    </source>
</evidence>
<keyword evidence="3" id="KW-1185">Reference proteome</keyword>
<dbReference type="AlphaFoldDB" id="A0A5S9IP69"/>
<evidence type="ECO:0000259" key="1">
    <source>
        <dbReference type="Pfam" id="PF03724"/>
    </source>
</evidence>
<name>A0A5S9IP69_UABAM</name>
<accession>A0A5S9IP69</accession>
<dbReference type="Gene3D" id="2.40.128.270">
    <property type="match status" value="1"/>
</dbReference>
<organism evidence="2 3">
    <name type="scientific">Uabimicrobium amorphum</name>
    <dbReference type="NCBI Taxonomy" id="2596890"/>
    <lineage>
        <taxon>Bacteria</taxon>
        <taxon>Pseudomonadati</taxon>
        <taxon>Planctomycetota</taxon>
        <taxon>Candidatus Uabimicrobiia</taxon>
        <taxon>Candidatus Uabimicrobiales</taxon>
        <taxon>Candidatus Uabimicrobiaceae</taxon>
        <taxon>Candidatus Uabimicrobium</taxon>
    </lineage>
</organism>